<reference evidence="1 2" key="2">
    <citation type="submission" date="2020-03" db="EMBL/GenBank/DDBJ databases">
        <title>Campylobacter portucalensis sp. nov., a new species of Campylobacter isolated from the reproductive tract of bulls.</title>
        <authorList>
            <person name="Silva M.F."/>
            <person name="Pereira G."/>
            <person name="Carneiro C."/>
            <person name="Hemphill A."/>
            <person name="Mateus L."/>
            <person name="Lopes-Da-Costa L."/>
            <person name="Silva E."/>
        </authorList>
    </citation>
    <scope>NUCLEOTIDE SEQUENCE [LARGE SCALE GENOMIC DNA]</scope>
    <source>
        <strain evidence="1 2">FMV-PI01</strain>
    </source>
</reference>
<protein>
    <submittedName>
        <fullName evidence="1">Uncharacterized protein</fullName>
    </submittedName>
</protein>
<evidence type="ECO:0000313" key="1">
    <source>
        <dbReference type="EMBL" id="MSN96480.1"/>
    </source>
</evidence>
<name>A0A6L5WH16_9BACT</name>
<organism evidence="1 2">
    <name type="scientific">Campylobacter portucalensis</name>
    <dbReference type="NCBI Taxonomy" id="2608384"/>
    <lineage>
        <taxon>Bacteria</taxon>
        <taxon>Pseudomonadati</taxon>
        <taxon>Campylobacterota</taxon>
        <taxon>Epsilonproteobacteria</taxon>
        <taxon>Campylobacterales</taxon>
        <taxon>Campylobacteraceae</taxon>
        <taxon>Campylobacter</taxon>
    </lineage>
</organism>
<reference evidence="1 2" key="1">
    <citation type="submission" date="2019-09" db="EMBL/GenBank/DDBJ databases">
        <authorList>
            <person name="Silva M."/>
            <person name="Pereira G."/>
            <person name="Lopes-Da-Costa L."/>
            <person name="Silva E."/>
        </authorList>
    </citation>
    <scope>NUCLEOTIDE SEQUENCE [LARGE SCALE GENOMIC DNA]</scope>
    <source>
        <strain evidence="1 2">FMV-PI01</strain>
    </source>
</reference>
<dbReference type="AlphaFoldDB" id="A0A6L5WH16"/>
<evidence type="ECO:0000313" key="2">
    <source>
        <dbReference type="Proteomes" id="UP000476338"/>
    </source>
</evidence>
<accession>A0A6L5WH16</accession>
<dbReference type="EMBL" id="VWSJ01000014">
    <property type="protein sequence ID" value="MSN96480.1"/>
    <property type="molecule type" value="Genomic_DNA"/>
</dbReference>
<sequence>MVLNLGGFKFQSHHINGVEKSSDYGISSTSRLNKIKQASIENKEEIKSIFSPYIGKMINLGDNKHIAKVENIKTNTDLKLEVVFNMYNKNNLYKSVSTFLKTFENILFYRLSYKK</sequence>
<gene>
    <name evidence="1" type="ORF">F1B92_04745</name>
</gene>
<keyword evidence="2" id="KW-1185">Reference proteome</keyword>
<dbReference type="Proteomes" id="UP000476338">
    <property type="component" value="Unassembled WGS sequence"/>
</dbReference>
<proteinExistence type="predicted"/>
<dbReference type="RefSeq" id="WP_154570752.1">
    <property type="nucleotide sequence ID" value="NZ_VWSJ01000014.1"/>
</dbReference>
<comment type="caution">
    <text evidence="1">The sequence shown here is derived from an EMBL/GenBank/DDBJ whole genome shotgun (WGS) entry which is preliminary data.</text>
</comment>